<comment type="subcellular location">
    <subcellularLocation>
        <location evidence="1 5 6">Nucleus</location>
    </subcellularLocation>
</comment>
<feature type="domain" description="Homeobox" evidence="8">
    <location>
        <begin position="209"/>
        <end position="269"/>
    </location>
</feature>
<keyword evidence="4 5" id="KW-0539">Nucleus</keyword>
<dbReference type="InterPro" id="IPR042988">
    <property type="entry name" value="NOBOX"/>
</dbReference>
<evidence type="ECO:0000256" key="7">
    <source>
        <dbReference type="SAM" id="MobiDB-lite"/>
    </source>
</evidence>
<feature type="compositionally biased region" description="Basic and acidic residues" evidence="7">
    <location>
        <begin position="35"/>
        <end position="45"/>
    </location>
</feature>
<proteinExistence type="predicted"/>
<feature type="region of interest" description="Disordered" evidence="7">
    <location>
        <begin position="543"/>
        <end position="619"/>
    </location>
</feature>
<feature type="compositionally biased region" description="Polar residues" evidence="7">
    <location>
        <begin position="551"/>
        <end position="566"/>
    </location>
</feature>
<dbReference type="GeneTree" id="ENSGT00650000093445"/>
<dbReference type="PANTHER" id="PTHR47060">
    <property type="entry name" value="HOMEOBOX PROTEIN NOBOX"/>
    <property type="match status" value="1"/>
</dbReference>
<dbReference type="PANTHER" id="PTHR47060:SF1">
    <property type="entry name" value="HOMEOBOX PROTEIN NOBOX"/>
    <property type="match status" value="1"/>
</dbReference>
<evidence type="ECO:0000256" key="3">
    <source>
        <dbReference type="ARBA" id="ARBA00023155"/>
    </source>
</evidence>
<evidence type="ECO:0000256" key="6">
    <source>
        <dbReference type="RuleBase" id="RU000682"/>
    </source>
</evidence>
<name>A0A3B3SEF5_9TELE</name>
<feature type="compositionally biased region" description="Acidic residues" evidence="7">
    <location>
        <begin position="22"/>
        <end position="34"/>
    </location>
</feature>
<evidence type="ECO:0000256" key="1">
    <source>
        <dbReference type="ARBA" id="ARBA00004123"/>
    </source>
</evidence>
<reference evidence="9" key="2">
    <citation type="submission" date="2025-09" db="UniProtKB">
        <authorList>
            <consortium name="Ensembl"/>
        </authorList>
    </citation>
    <scope>IDENTIFICATION</scope>
</reference>
<protein>
    <submittedName>
        <fullName evidence="9">Uncharacterized LOC111839749</fullName>
    </submittedName>
</protein>
<dbReference type="Gene3D" id="1.10.10.60">
    <property type="entry name" value="Homeodomain-like"/>
    <property type="match status" value="1"/>
</dbReference>
<dbReference type="Ensembl" id="ENSPKIT00000009930.1">
    <property type="protein sequence ID" value="ENSPKIP00000029139.1"/>
    <property type="gene ID" value="ENSPKIG00000010479.1"/>
</dbReference>
<evidence type="ECO:0000256" key="2">
    <source>
        <dbReference type="ARBA" id="ARBA00023125"/>
    </source>
</evidence>
<dbReference type="SMART" id="SM00389">
    <property type="entry name" value="HOX"/>
    <property type="match status" value="1"/>
</dbReference>
<reference evidence="9" key="1">
    <citation type="submission" date="2025-08" db="UniProtKB">
        <authorList>
            <consortium name="Ensembl"/>
        </authorList>
    </citation>
    <scope>IDENTIFICATION</scope>
</reference>
<dbReference type="SUPFAM" id="SSF46689">
    <property type="entry name" value="Homeodomain-like"/>
    <property type="match status" value="1"/>
</dbReference>
<dbReference type="FunFam" id="1.10.10.60:FF:000679">
    <property type="entry name" value="Homeobox protein aristaless"/>
    <property type="match status" value="1"/>
</dbReference>
<dbReference type="InterPro" id="IPR009057">
    <property type="entry name" value="Homeodomain-like_sf"/>
</dbReference>
<dbReference type="AlphaFoldDB" id="A0A3B3SEF5"/>
<evidence type="ECO:0000313" key="10">
    <source>
        <dbReference type="Proteomes" id="UP000261540"/>
    </source>
</evidence>
<keyword evidence="2 5" id="KW-0238">DNA-binding</keyword>
<feature type="region of interest" description="Disordered" evidence="7">
    <location>
        <begin position="1"/>
        <end position="63"/>
    </location>
</feature>
<sequence>VEHCCHGNPEEESGENLVVVVVEEEEHEEEEREAEDGRAEHRDEEATGAGEEPSPVPPATHEDLGALMRGEPEAPVGMTTVCEQADAELLLSCSSPPEHTGGLLCAGGLPISPRGPQGSHPLKRSYEDGSPTLQVQAPLLSELDPDTLKVPKVASLDELQPLQVNFTQVYPTRHYTRYAARGRGAFLQYPAVPVVGTVGEAAEPVMPPGPKKKTRTLYTTDQLEELERLFQDDHYPDSDKRKEIAAVVGVTPQRIMVWFQNRRAKWRKAEKTSTKLERRQPVGGRAKSAAAPLHVPVPPMCVHVSPPGLFLPAGEPPGGDAGPQSVVSTGLVGGTVEYMPPLMVSPPPLRRASLPLLPSYPPPSHLAPLLLDTPDSGSAPPHPDGSSKEVLGFIHSLFSYGDGIGSSMKVDAQHYLHTGHQGGALSYQLTSYPQQHSGLLPTSNLAQYPRMSYLVPPSSSLTPTPPESNPSYLAFAGGGSGAVVSYTSAGHAFFQAQSSSQILLPSGVHGETGAESVIVADHYVPLQRSAAVLGPGLLLHPQKAPAAPSGGFQTPTSSVLRPQYQNPDKMEEADSTAARVGQDADPGTGKVEYEPTPESGTTQLSDSRPVGSDTGFDCDFSPIHF</sequence>
<evidence type="ECO:0000256" key="5">
    <source>
        <dbReference type="PROSITE-ProRule" id="PRU00108"/>
    </source>
</evidence>
<dbReference type="Proteomes" id="UP000261540">
    <property type="component" value="Unplaced"/>
</dbReference>
<feature type="DNA-binding region" description="Homeobox" evidence="5">
    <location>
        <begin position="211"/>
        <end position="270"/>
    </location>
</feature>
<feature type="compositionally biased region" description="Basic and acidic residues" evidence="7">
    <location>
        <begin position="269"/>
        <end position="280"/>
    </location>
</feature>
<evidence type="ECO:0000313" key="9">
    <source>
        <dbReference type="Ensembl" id="ENSPKIP00000029139.1"/>
    </source>
</evidence>
<dbReference type="Pfam" id="PF00046">
    <property type="entry name" value="Homeodomain"/>
    <property type="match status" value="1"/>
</dbReference>
<dbReference type="InterPro" id="IPR001356">
    <property type="entry name" value="HD"/>
</dbReference>
<evidence type="ECO:0000259" key="8">
    <source>
        <dbReference type="PROSITE" id="PS50071"/>
    </source>
</evidence>
<organism evidence="9 10">
    <name type="scientific">Paramormyrops kingsleyae</name>
    <dbReference type="NCBI Taxonomy" id="1676925"/>
    <lineage>
        <taxon>Eukaryota</taxon>
        <taxon>Metazoa</taxon>
        <taxon>Chordata</taxon>
        <taxon>Craniata</taxon>
        <taxon>Vertebrata</taxon>
        <taxon>Euteleostomi</taxon>
        <taxon>Actinopterygii</taxon>
        <taxon>Neopterygii</taxon>
        <taxon>Teleostei</taxon>
        <taxon>Osteoglossocephala</taxon>
        <taxon>Osteoglossomorpha</taxon>
        <taxon>Osteoglossiformes</taxon>
        <taxon>Mormyridae</taxon>
        <taxon>Paramormyrops</taxon>
    </lineage>
</organism>
<feature type="region of interest" description="Disordered" evidence="7">
    <location>
        <begin position="367"/>
        <end position="386"/>
    </location>
</feature>
<feature type="region of interest" description="Disordered" evidence="7">
    <location>
        <begin position="269"/>
        <end position="288"/>
    </location>
</feature>
<dbReference type="CDD" id="cd00086">
    <property type="entry name" value="homeodomain"/>
    <property type="match status" value="1"/>
</dbReference>
<dbReference type="GO" id="GO:0005634">
    <property type="term" value="C:nucleus"/>
    <property type="evidence" value="ECO:0007669"/>
    <property type="project" value="UniProtKB-SubCell"/>
</dbReference>
<keyword evidence="3 5" id="KW-0371">Homeobox</keyword>
<accession>A0A3B3SEF5</accession>
<dbReference type="PROSITE" id="PS50071">
    <property type="entry name" value="HOMEOBOX_2"/>
    <property type="match status" value="1"/>
</dbReference>
<dbReference type="GO" id="GO:0000978">
    <property type="term" value="F:RNA polymerase II cis-regulatory region sequence-specific DNA binding"/>
    <property type="evidence" value="ECO:0007669"/>
    <property type="project" value="TreeGrafter"/>
</dbReference>
<dbReference type="GO" id="GO:0000981">
    <property type="term" value="F:DNA-binding transcription factor activity, RNA polymerase II-specific"/>
    <property type="evidence" value="ECO:0007669"/>
    <property type="project" value="TreeGrafter"/>
</dbReference>
<keyword evidence="10" id="KW-1185">Reference proteome</keyword>
<evidence type="ECO:0000256" key="4">
    <source>
        <dbReference type="ARBA" id="ARBA00023242"/>
    </source>
</evidence>